<accession>A0A841RCZ0</accession>
<gene>
    <name evidence="2" type="ORF">HNR50_002181</name>
</gene>
<keyword evidence="3" id="KW-1185">Reference proteome</keyword>
<dbReference type="Gene3D" id="3.30.559.10">
    <property type="entry name" value="Chloramphenicol acetyltransferase-like domain"/>
    <property type="match status" value="1"/>
</dbReference>
<evidence type="ECO:0000259" key="1">
    <source>
        <dbReference type="Pfam" id="PF00198"/>
    </source>
</evidence>
<dbReference type="EMBL" id="JACHGJ010000003">
    <property type="protein sequence ID" value="MBB6480518.1"/>
    <property type="molecule type" value="Genomic_DNA"/>
</dbReference>
<dbReference type="RefSeq" id="WP_184746777.1">
    <property type="nucleotide sequence ID" value="NZ_JACHGJ010000003.1"/>
</dbReference>
<dbReference type="InterPro" id="IPR023213">
    <property type="entry name" value="CAT-like_dom_sf"/>
</dbReference>
<dbReference type="GO" id="GO:0016746">
    <property type="term" value="F:acyltransferase activity"/>
    <property type="evidence" value="ECO:0007669"/>
    <property type="project" value="InterPro"/>
</dbReference>
<comment type="caution">
    <text evidence="2">The sequence shown here is derived from an EMBL/GenBank/DDBJ whole genome shotgun (WGS) entry which is preliminary data.</text>
</comment>
<evidence type="ECO:0000313" key="2">
    <source>
        <dbReference type="EMBL" id="MBB6480518.1"/>
    </source>
</evidence>
<dbReference type="Proteomes" id="UP000587760">
    <property type="component" value="Unassembled WGS sequence"/>
</dbReference>
<dbReference type="AlphaFoldDB" id="A0A841RCZ0"/>
<dbReference type="SUPFAM" id="SSF52777">
    <property type="entry name" value="CoA-dependent acyltransferases"/>
    <property type="match status" value="1"/>
</dbReference>
<dbReference type="Pfam" id="PF00198">
    <property type="entry name" value="2-oxoacid_dh"/>
    <property type="match status" value="1"/>
</dbReference>
<feature type="domain" description="2-oxoacid dehydrogenase acyltransferase catalytic" evidence="1">
    <location>
        <begin position="191"/>
        <end position="276"/>
    </location>
</feature>
<evidence type="ECO:0000313" key="3">
    <source>
        <dbReference type="Proteomes" id="UP000587760"/>
    </source>
</evidence>
<name>A0A841RCZ0_9SPIO</name>
<proteinExistence type="predicted"/>
<reference evidence="2 3" key="1">
    <citation type="submission" date="2020-08" db="EMBL/GenBank/DDBJ databases">
        <title>Genomic Encyclopedia of Type Strains, Phase IV (KMG-IV): sequencing the most valuable type-strain genomes for metagenomic binning, comparative biology and taxonomic classification.</title>
        <authorList>
            <person name="Goeker M."/>
        </authorList>
    </citation>
    <scope>NUCLEOTIDE SEQUENCE [LARGE SCALE GENOMIC DNA]</scope>
    <source>
        <strain evidence="2 3">DSM 2461</strain>
    </source>
</reference>
<sequence length="280" mass="32482">MFYRRKDGQLIDKEIPIFNRMIPYLMRGRNESMITLRESLIMTGTLKYISENRDGNGQKRYNYFEILIAAVMKTINEFPHMNRFIMGGHYYQRNEMSCAFVIKTRFSVEDPERNVIVKFSPGDSLDMISERIKKAVEYSKTAEEDEQDKAMDLLFKLPTGIVNIVTGAVKWMDRRGWLPLSMTDIDALHVSVFIANLGSIGINDAPAHHLFEWGNCSLFITTSRIRKEQVADRMGNLSVQDVMNVCFSIDERISEGYYYSRVVKRFRQLVENPSLLEEGL</sequence>
<dbReference type="InterPro" id="IPR001078">
    <property type="entry name" value="2-oxoacid_DH_actylTfrase"/>
</dbReference>
<organism evidence="2 3">
    <name type="scientific">Spirochaeta isovalerica</name>
    <dbReference type="NCBI Taxonomy" id="150"/>
    <lineage>
        <taxon>Bacteria</taxon>
        <taxon>Pseudomonadati</taxon>
        <taxon>Spirochaetota</taxon>
        <taxon>Spirochaetia</taxon>
        <taxon>Spirochaetales</taxon>
        <taxon>Spirochaetaceae</taxon>
        <taxon>Spirochaeta</taxon>
    </lineage>
</organism>
<protein>
    <recommendedName>
        <fullName evidence="1">2-oxoacid dehydrogenase acyltransferase catalytic domain-containing protein</fullName>
    </recommendedName>
</protein>